<dbReference type="SMART" id="SM00635">
    <property type="entry name" value="BID_2"/>
    <property type="match status" value="1"/>
</dbReference>
<dbReference type="Pfam" id="PF02368">
    <property type="entry name" value="Big_2"/>
    <property type="match status" value="1"/>
</dbReference>
<sequence>MAPTTFLALKGKNDPLVFTALDWLVMLHVWSPGAPYMPADLCDASGVLQTLPAGWLTSGEIQKQAAVSIAPDLQTSPIEGYGSSGPRRLVPTSEGLTVDYTAQEWRKINLSLWHNVDLALTTASPGKGFNASKTSSLDIFYYSALLVARDRGSSGDLYPYFKLPKVAVSRRGPMAGNQGTELGLPLTLGIFDDADFGDGDEGGLYDFGVSGAGFDAIAEDAGFITAASSIVVHPSAVELEEGEHLQLTVIDNNGYNRTAECTWGSGTPAVATVSTSGLVTAVSSGSATITATLGGLTDTCAVTVPV</sequence>
<dbReference type="STRING" id="1210090.GCA_001613185_01342"/>
<accession>A0A366DAQ3</accession>
<dbReference type="Proteomes" id="UP000252586">
    <property type="component" value="Unassembled WGS sequence"/>
</dbReference>
<evidence type="ECO:0000313" key="3">
    <source>
        <dbReference type="Proteomes" id="UP000252586"/>
    </source>
</evidence>
<dbReference type="RefSeq" id="WP_198161684.1">
    <property type="nucleotide sequence ID" value="NZ_QNRE01000012.1"/>
</dbReference>
<comment type="caution">
    <text evidence="2">The sequence shown here is derived from an EMBL/GenBank/DDBJ whole genome shotgun (WGS) entry which is preliminary data.</text>
</comment>
<dbReference type="Gene3D" id="2.60.40.1080">
    <property type="match status" value="1"/>
</dbReference>
<gene>
    <name evidence="2" type="ORF">DFR74_112202</name>
</gene>
<keyword evidence="3" id="KW-1185">Reference proteome</keyword>
<evidence type="ECO:0000259" key="1">
    <source>
        <dbReference type="SMART" id="SM00635"/>
    </source>
</evidence>
<dbReference type="InterPro" id="IPR003343">
    <property type="entry name" value="Big_2"/>
</dbReference>
<evidence type="ECO:0000313" key="2">
    <source>
        <dbReference type="EMBL" id="RBO87025.1"/>
    </source>
</evidence>
<protein>
    <submittedName>
        <fullName evidence="2">Ig-like protein group 2</fullName>
    </submittedName>
</protein>
<dbReference type="AlphaFoldDB" id="A0A366DAQ3"/>
<dbReference type="InterPro" id="IPR008964">
    <property type="entry name" value="Invasin/intimin_cell_adhesion"/>
</dbReference>
<name>A0A366DAQ3_9NOCA</name>
<reference evidence="2 3" key="1">
    <citation type="submission" date="2018-06" db="EMBL/GenBank/DDBJ databases">
        <title>Genomic Encyclopedia of Type Strains, Phase IV (KMG-IV): sequencing the most valuable type-strain genomes for metagenomic binning, comparative biology and taxonomic classification.</title>
        <authorList>
            <person name="Goeker M."/>
        </authorList>
    </citation>
    <scope>NUCLEOTIDE SEQUENCE [LARGE SCALE GENOMIC DNA]</scope>
    <source>
        <strain evidence="2 3">DSM 44599</strain>
    </source>
</reference>
<feature type="domain" description="BIG2" evidence="1">
    <location>
        <begin position="226"/>
        <end position="303"/>
    </location>
</feature>
<organism evidence="2 3">
    <name type="scientific">Nocardia puris</name>
    <dbReference type="NCBI Taxonomy" id="208602"/>
    <lineage>
        <taxon>Bacteria</taxon>
        <taxon>Bacillati</taxon>
        <taxon>Actinomycetota</taxon>
        <taxon>Actinomycetes</taxon>
        <taxon>Mycobacteriales</taxon>
        <taxon>Nocardiaceae</taxon>
        <taxon>Nocardia</taxon>
    </lineage>
</organism>
<dbReference type="EMBL" id="QNRE01000012">
    <property type="protein sequence ID" value="RBO87025.1"/>
    <property type="molecule type" value="Genomic_DNA"/>
</dbReference>
<proteinExistence type="predicted"/>
<dbReference type="SUPFAM" id="SSF49373">
    <property type="entry name" value="Invasin/intimin cell-adhesion fragments"/>
    <property type="match status" value="1"/>
</dbReference>